<dbReference type="PANTHER" id="PTHR38478:SF1">
    <property type="entry name" value="ZINC DEPENDENT METALLOPROTEASE DOMAIN LIPOPROTEIN"/>
    <property type="match status" value="1"/>
</dbReference>
<feature type="domain" description="EcxA zinc-binding" evidence="3">
    <location>
        <begin position="451"/>
        <end position="758"/>
    </location>
</feature>
<dbReference type="InterPro" id="IPR032534">
    <property type="entry name" value="EcxA_zinc-bd"/>
</dbReference>
<dbReference type="AlphaFoldDB" id="A0A9X1X405"/>
<keyword evidence="6" id="KW-0645">Protease</keyword>
<feature type="region of interest" description="Disordered" evidence="1">
    <location>
        <begin position="25"/>
        <end position="48"/>
    </location>
</feature>
<evidence type="ECO:0000256" key="1">
    <source>
        <dbReference type="SAM" id="MobiDB-lite"/>
    </source>
</evidence>
<dbReference type="EMBL" id="JALJEJ010000003">
    <property type="protein sequence ID" value="MCJ8209755.1"/>
    <property type="molecule type" value="Genomic_DNA"/>
</dbReference>
<gene>
    <name evidence="6" type="ORF">MUY27_08540</name>
</gene>
<dbReference type="InterPro" id="IPR034032">
    <property type="entry name" value="Zn_MMP-like_bac"/>
</dbReference>
<evidence type="ECO:0000259" key="4">
    <source>
        <dbReference type="Pfam" id="PF17148"/>
    </source>
</evidence>
<feature type="domain" description="DUF5118" evidence="5">
    <location>
        <begin position="50"/>
        <end position="98"/>
    </location>
</feature>
<feature type="domain" description="DUF5117" evidence="4">
    <location>
        <begin position="114"/>
        <end position="317"/>
    </location>
</feature>
<keyword evidence="2" id="KW-0732">Signal</keyword>
<dbReference type="Pfam" id="PF17162">
    <property type="entry name" value="DUF5118"/>
    <property type="match status" value="1"/>
</dbReference>
<dbReference type="CDD" id="cd04276">
    <property type="entry name" value="ZnMc_MMP_like_2"/>
    <property type="match status" value="1"/>
</dbReference>
<sequence length="842" mass="95381">MKKIFALGVCLTALSLTVNQVGAQNRTGKPAEQHANPPAMLPPLTSKAEPKPYKDIITAKAKTEKGLFIVHQVEDKTYFEIPDSILDRDILLVSRVAKAGADWRNTNTMTGYAGDQLSQSVIRFERTPNNKIFVREMSYNERSQDSTRAMYRAVTNSNVQPVVYAFDIKAFHPDTVSGRKNSVIDMSDVINGDVDLFYFGGNKQKFNISSYQSDKSYLIKVNTFPINTEIRTFKTYMRTAPTTTQSANGINTTSTPAGRPVSVELNTSLVLLPKVPMMPRYGDGRVGYFTTSYTDFDVDPQGVRRQNIIERWRLEPRKEDREKYNRGELVEPKTPIVIYIDPATPAKWVPFLMQGVNDWQAAFERAGFKNAIVAKKAPTYQEDPTWDIDDARHSAIIYKPSTVPNASGPHIVDPRSGEVIETHINWYHNVMKLVHDWYFVQAAAIDPKARKMEFDDELMGQLIRFVSSHEVGHTLGLLHNYGSSSATPVEKLRDKAWVEANGHTASIMDYARFNYVAQPEDGVGEKGIFPRIGEYDKWAIEWGYKLIPNAKVADDETTTLNKWIIAKAGDKRYWFGGEASEDDPRAQSEDLGDNAMIANTYGIKNLKRVMNHLTEWTRVPNEDYENLLSMHKEVYNQYLRYIGHVCKYIGGRYENDKSVEQPGAVYTAVPAGLQRQAMQFLNTQVFETPTWLIDKKILSLTGTAPTEIMDGLQTYSLAQLISQRRINRLLAQQVNDPKAYTANQFLRDLENNIWKELGTHSAISLFRRNLQKNYIDRLALVVRPPSNLPAGGTTDYVSLARASLQRIRSKIIAAKPQIHDEETRMHLEDVLSRINLALSSKV</sequence>
<reference evidence="6" key="1">
    <citation type="submission" date="2022-04" db="EMBL/GenBank/DDBJ databases">
        <title>Mucilaginibacter sp. RS28 isolated from freshwater.</title>
        <authorList>
            <person name="Ko S.-R."/>
        </authorList>
    </citation>
    <scope>NUCLEOTIDE SEQUENCE</scope>
    <source>
        <strain evidence="6">RS28</strain>
    </source>
</reference>
<dbReference type="GO" id="GO:0008237">
    <property type="term" value="F:metallopeptidase activity"/>
    <property type="evidence" value="ECO:0007669"/>
    <property type="project" value="UniProtKB-KW"/>
</dbReference>
<evidence type="ECO:0000259" key="3">
    <source>
        <dbReference type="Pfam" id="PF16313"/>
    </source>
</evidence>
<dbReference type="InterPro" id="IPR033413">
    <property type="entry name" value="DUF5117"/>
</dbReference>
<organism evidence="6 7">
    <name type="scientific">Mucilaginibacter straminoryzae</name>
    <dbReference type="NCBI Taxonomy" id="2932774"/>
    <lineage>
        <taxon>Bacteria</taxon>
        <taxon>Pseudomonadati</taxon>
        <taxon>Bacteroidota</taxon>
        <taxon>Sphingobacteriia</taxon>
        <taxon>Sphingobacteriales</taxon>
        <taxon>Sphingobacteriaceae</taxon>
        <taxon>Mucilaginibacter</taxon>
    </lineage>
</organism>
<evidence type="ECO:0000256" key="2">
    <source>
        <dbReference type="SAM" id="SignalP"/>
    </source>
</evidence>
<dbReference type="Pfam" id="PF16313">
    <property type="entry name" value="DUF4953"/>
    <property type="match status" value="1"/>
</dbReference>
<dbReference type="SUPFAM" id="SSF55486">
    <property type="entry name" value="Metalloproteases ('zincins'), catalytic domain"/>
    <property type="match status" value="1"/>
</dbReference>
<dbReference type="RefSeq" id="WP_245129587.1">
    <property type="nucleotide sequence ID" value="NZ_JALJEJ010000003.1"/>
</dbReference>
<keyword evidence="6" id="KW-0482">Metalloprotease</keyword>
<dbReference type="InterPro" id="IPR033428">
    <property type="entry name" value="DUF5118"/>
</dbReference>
<protein>
    <submittedName>
        <fullName evidence="6">Zinc-dependent metalloprotease</fullName>
    </submittedName>
</protein>
<keyword evidence="6" id="KW-0378">Hydrolase</keyword>
<feature type="signal peptide" evidence="2">
    <location>
        <begin position="1"/>
        <end position="23"/>
    </location>
</feature>
<feature type="chain" id="PRO_5040785747" evidence="2">
    <location>
        <begin position="24"/>
        <end position="842"/>
    </location>
</feature>
<evidence type="ECO:0000313" key="7">
    <source>
        <dbReference type="Proteomes" id="UP001139450"/>
    </source>
</evidence>
<proteinExistence type="predicted"/>
<dbReference type="Proteomes" id="UP001139450">
    <property type="component" value="Unassembled WGS sequence"/>
</dbReference>
<dbReference type="Pfam" id="PF17148">
    <property type="entry name" value="DUF5117"/>
    <property type="match status" value="1"/>
</dbReference>
<keyword evidence="7" id="KW-1185">Reference proteome</keyword>
<accession>A0A9X1X405</accession>
<name>A0A9X1X405_9SPHI</name>
<evidence type="ECO:0000313" key="6">
    <source>
        <dbReference type="EMBL" id="MCJ8209755.1"/>
    </source>
</evidence>
<dbReference type="PANTHER" id="PTHR38478">
    <property type="entry name" value="PEPTIDASE M1A AND M12B"/>
    <property type="match status" value="1"/>
</dbReference>
<comment type="caution">
    <text evidence="6">The sequence shown here is derived from an EMBL/GenBank/DDBJ whole genome shotgun (WGS) entry which is preliminary data.</text>
</comment>
<evidence type="ECO:0000259" key="5">
    <source>
        <dbReference type="Pfam" id="PF17162"/>
    </source>
</evidence>